<name>A0ABY4W4X6_9PROT</name>
<keyword evidence="4" id="KW-1185">Reference proteome</keyword>
<dbReference type="PANTHER" id="PTHR30441">
    <property type="entry name" value="DUF748 DOMAIN-CONTAINING PROTEIN"/>
    <property type="match status" value="1"/>
</dbReference>
<dbReference type="Proteomes" id="UP001056291">
    <property type="component" value="Chromosome"/>
</dbReference>
<evidence type="ECO:0000259" key="2">
    <source>
        <dbReference type="Pfam" id="PF05170"/>
    </source>
</evidence>
<feature type="region of interest" description="Disordered" evidence="1">
    <location>
        <begin position="349"/>
        <end position="372"/>
    </location>
</feature>
<evidence type="ECO:0000313" key="3">
    <source>
        <dbReference type="EMBL" id="USG61874.1"/>
    </source>
</evidence>
<gene>
    <name evidence="3" type="ORF">NBZ79_02660</name>
</gene>
<evidence type="ECO:0000256" key="1">
    <source>
        <dbReference type="SAM" id="MobiDB-lite"/>
    </source>
</evidence>
<protein>
    <submittedName>
        <fullName evidence="3">AsmA family protein</fullName>
    </submittedName>
</protein>
<dbReference type="RefSeq" id="WP_251935217.1">
    <property type="nucleotide sequence ID" value="NZ_CP098747.1"/>
</dbReference>
<evidence type="ECO:0000313" key="4">
    <source>
        <dbReference type="Proteomes" id="UP001056291"/>
    </source>
</evidence>
<organism evidence="3 4">
    <name type="scientific">Sneathiella marina</name>
    <dbReference type="NCBI Taxonomy" id="2950108"/>
    <lineage>
        <taxon>Bacteria</taxon>
        <taxon>Pseudomonadati</taxon>
        <taxon>Pseudomonadota</taxon>
        <taxon>Alphaproteobacteria</taxon>
        <taxon>Sneathiellales</taxon>
        <taxon>Sneathiellaceae</taxon>
        <taxon>Sneathiella</taxon>
    </lineage>
</organism>
<proteinExistence type="predicted"/>
<dbReference type="PANTHER" id="PTHR30441:SF4">
    <property type="entry name" value="PROTEIN ASMA"/>
    <property type="match status" value="1"/>
</dbReference>
<feature type="domain" description="AsmA" evidence="2">
    <location>
        <begin position="220"/>
        <end position="550"/>
    </location>
</feature>
<reference evidence="3" key="1">
    <citation type="submission" date="2022-06" db="EMBL/GenBank/DDBJ databases">
        <title>Sneathiella actinostolidae sp. nov., isolated from a sea anemonein the Western Pacific Ocean.</title>
        <authorList>
            <person name="Wei M.J."/>
        </authorList>
    </citation>
    <scope>NUCLEOTIDE SEQUENCE</scope>
    <source>
        <strain evidence="3">PHK-P5</strain>
    </source>
</reference>
<accession>A0ABY4W4X6</accession>
<sequence length="671" mass="70918">MKKAIIALVSLVVIIVAAAVALPFIVPIDRVKQELVTAANDATGRELAIDGDFSLSIFPTLGVKASEVSFSNASGAVAAKMATIDSLVLELDLLPLLSGRIQVDEFVLTKPVINLEIDENGKANWIFDANQKKENTATETAKSDTESDSMDLGISDLNLGDVRIVDGSVSYIDQKSDTKIELADVNLNILLAGLDESFEAKGSAVWNQEKTDIDVKVGALRAILENRDTTTNFNMTSKNISLKYDGAVTTLDPLVLGGDTILDIPSVRQLAAWVGQPIKAEGDGFGPLNISGKVGVNSSKYSFTSATIVFDKINGVGDFSVDLSGKVPDITGKLALETLDLNPYLAAEDQETTAASQQSQSTSPTSEKWDSTPIDLDGLNNLNAKFDLSVQEILIKKIKIGSSALATTLKNGILDVGLTELNLYDGSGRGNIRVDATNPTLKISNSFTIENVQLQPLLTDAADFKKLSGKGLVQIDTTTVGKSQAEMVNALNGEGQILFEDGSISGINLAAMARNVATAFTDSGEAQKTDFAELSGTFDIKNGILTNNDLTMFNPFIRLSGEGTVELPPKTLNYRIEPKLVATTEGQGGTEKSGLAIPINVSGSWDNLKFAPDLKGVLKNVTNPDGVKDLLDGAKGSGDGLKDALKGAKSGDKEAVKGLLDAAGSLFGKKK</sequence>
<dbReference type="InterPro" id="IPR052894">
    <property type="entry name" value="AsmA-related"/>
</dbReference>
<dbReference type="Pfam" id="PF05170">
    <property type="entry name" value="AsmA"/>
    <property type="match status" value="2"/>
</dbReference>
<feature type="compositionally biased region" description="Low complexity" evidence="1">
    <location>
        <begin position="352"/>
        <end position="366"/>
    </location>
</feature>
<dbReference type="InterPro" id="IPR007844">
    <property type="entry name" value="AsmA"/>
</dbReference>
<feature type="domain" description="AsmA" evidence="2">
    <location>
        <begin position="2"/>
        <end position="209"/>
    </location>
</feature>
<dbReference type="EMBL" id="CP098747">
    <property type="protein sequence ID" value="USG61874.1"/>
    <property type="molecule type" value="Genomic_DNA"/>
</dbReference>